<dbReference type="InterPro" id="IPR028098">
    <property type="entry name" value="Glyco_trans_4-like_N"/>
</dbReference>
<sequence length="394" mass="44175">MDKAFSAELSYFENMHSLTRVALFTNSISVGGMEEHVELLARHLDRSQFEVFSICPEWEATEAFYSSLAQESDYIAKATPDRRHGFIRVPKECLRLYHYLRTWRIDVLHMHSTTFRGQMYALMMARLAGVKRIYVTEHLAPDERLPLPERTLRSLVTHLVDGVVCVSQKNYEARAAHLYTPKHRTTVVNNGVDLDDFPSIPESTLAKLRTQLNLPADALIIGTVVRFEPEKGLRYLFDAMPAILAACPNAYLLMVGDGSLRDELAAQAQRLGFADRVQFTGFQSDPRPYLGLLDVFVLPVPVGSMSIGLLEAMAMRRAVIITFGGEGEAVVHGESGFCAEPRDPESIARYTIQLLQDPTLRTQFGEQAYQRVANTFSAQQVAKTLGALYRSAIV</sequence>
<dbReference type="PANTHER" id="PTHR45947:SF3">
    <property type="entry name" value="SULFOQUINOVOSYL TRANSFERASE SQD2"/>
    <property type="match status" value="1"/>
</dbReference>
<dbReference type="AlphaFoldDB" id="A0A0P9D5B3"/>
<accession>A0A0P9D5B3</accession>
<dbReference type="InterPro" id="IPR001296">
    <property type="entry name" value="Glyco_trans_1"/>
</dbReference>
<dbReference type="InterPro" id="IPR050194">
    <property type="entry name" value="Glycosyltransferase_grp1"/>
</dbReference>
<organism evidence="3 4">
    <name type="scientific">Kouleothrix aurantiaca</name>
    <dbReference type="NCBI Taxonomy" id="186479"/>
    <lineage>
        <taxon>Bacteria</taxon>
        <taxon>Bacillati</taxon>
        <taxon>Chloroflexota</taxon>
        <taxon>Chloroflexia</taxon>
        <taxon>Chloroflexales</taxon>
        <taxon>Roseiflexineae</taxon>
        <taxon>Roseiflexaceae</taxon>
        <taxon>Kouleothrix</taxon>
    </lineage>
</organism>
<dbReference type="Pfam" id="PF13439">
    <property type="entry name" value="Glyco_transf_4"/>
    <property type="match status" value="1"/>
</dbReference>
<dbReference type="Pfam" id="PF00534">
    <property type="entry name" value="Glycos_transf_1"/>
    <property type="match status" value="1"/>
</dbReference>
<gene>
    <name evidence="3" type="ORF">SE17_11880</name>
</gene>
<dbReference type="Gene3D" id="3.40.50.2000">
    <property type="entry name" value="Glycogen Phosphorylase B"/>
    <property type="match status" value="2"/>
</dbReference>
<evidence type="ECO:0000313" key="4">
    <source>
        <dbReference type="Proteomes" id="UP000050509"/>
    </source>
</evidence>
<dbReference type="CDD" id="cd03801">
    <property type="entry name" value="GT4_PimA-like"/>
    <property type="match status" value="1"/>
</dbReference>
<dbReference type="GO" id="GO:0016757">
    <property type="term" value="F:glycosyltransferase activity"/>
    <property type="evidence" value="ECO:0007669"/>
    <property type="project" value="InterPro"/>
</dbReference>
<protein>
    <recommendedName>
        <fullName evidence="5">Glycosyl transferase family 1</fullName>
    </recommendedName>
</protein>
<feature type="domain" description="Glycosyltransferase subfamily 4-like N-terminal" evidence="2">
    <location>
        <begin position="30"/>
        <end position="195"/>
    </location>
</feature>
<feature type="domain" description="Glycosyl transferase family 1" evidence="1">
    <location>
        <begin position="208"/>
        <end position="371"/>
    </location>
</feature>
<comment type="caution">
    <text evidence="3">The sequence shown here is derived from an EMBL/GenBank/DDBJ whole genome shotgun (WGS) entry which is preliminary data.</text>
</comment>
<dbReference type="PANTHER" id="PTHR45947">
    <property type="entry name" value="SULFOQUINOVOSYL TRANSFERASE SQD2"/>
    <property type="match status" value="1"/>
</dbReference>
<evidence type="ECO:0000259" key="2">
    <source>
        <dbReference type="Pfam" id="PF13439"/>
    </source>
</evidence>
<evidence type="ECO:0008006" key="5">
    <source>
        <dbReference type="Google" id="ProtNLM"/>
    </source>
</evidence>
<reference evidence="3 4" key="1">
    <citation type="submission" date="2015-09" db="EMBL/GenBank/DDBJ databases">
        <title>Draft genome sequence of Kouleothrix aurantiaca JCM 19913.</title>
        <authorList>
            <person name="Hemp J."/>
        </authorList>
    </citation>
    <scope>NUCLEOTIDE SEQUENCE [LARGE SCALE GENOMIC DNA]</scope>
    <source>
        <strain evidence="3 4">COM-B</strain>
    </source>
</reference>
<evidence type="ECO:0000313" key="3">
    <source>
        <dbReference type="EMBL" id="KPV53054.1"/>
    </source>
</evidence>
<dbReference type="Proteomes" id="UP000050509">
    <property type="component" value="Unassembled WGS sequence"/>
</dbReference>
<dbReference type="EMBL" id="LJCR01000355">
    <property type="protein sequence ID" value="KPV53054.1"/>
    <property type="molecule type" value="Genomic_DNA"/>
</dbReference>
<dbReference type="SUPFAM" id="SSF53756">
    <property type="entry name" value="UDP-Glycosyltransferase/glycogen phosphorylase"/>
    <property type="match status" value="1"/>
</dbReference>
<keyword evidence="4" id="KW-1185">Reference proteome</keyword>
<proteinExistence type="predicted"/>
<evidence type="ECO:0000259" key="1">
    <source>
        <dbReference type="Pfam" id="PF00534"/>
    </source>
</evidence>
<name>A0A0P9D5B3_9CHLR</name>